<reference evidence="2" key="1">
    <citation type="journal article" date="2020" name="Nat. Commun.">
        <title>Genome sequence of the cluster root forming white lupin.</title>
        <authorList>
            <person name="Hufnagel B."/>
            <person name="Marques A."/>
            <person name="Soriano A."/>
            <person name="Marques L."/>
            <person name="Divol F."/>
            <person name="Doumas P."/>
            <person name="Sallet E."/>
            <person name="Mancinotti D."/>
            <person name="Carrere S."/>
            <person name="Marande W."/>
            <person name="Arribat S."/>
            <person name="Keller J."/>
            <person name="Huneau C."/>
            <person name="Blein T."/>
            <person name="Aime D."/>
            <person name="Laguerre M."/>
            <person name="Taylor J."/>
            <person name="Schubert V."/>
            <person name="Nelson M."/>
            <person name="Geu-Flores F."/>
            <person name="Crespi M."/>
            <person name="Gallardo-Guerrero K."/>
            <person name="Delaux P.-M."/>
            <person name="Salse J."/>
            <person name="Berges H."/>
            <person name="Guyot R."/>
            <person name="Gouzy J."/>
            <person name="Peret B."/>
        </authorList>
    </citation>
    <scope>NUCLEOTIDE SEQUENCE [LARGE SCALE GENOMIC DNA]</scope>
    <source>
        <strain evidence="2">cv. Amiga</strain>
    </source>
</reference>
<dbReference type="Proteomes" id="UP000447434">
    <property type="component" value="Chromosome 24"/>
</dbReference>
<organism evidence="1 2">
    <name type="scientific">Lupinus albus</name>
    <name type="common">White lupine</name>
    <name type="synonym">Lupinus termis</name>
    <dbReference type="NCBI Taxonomy" id="3870"/>
    <lineage>
        <taxon>Eukaryota</taxon>
        <taxon>Viridiplantae</taxon>
        <taxon>Streptophyta</taxon>
        <taxon>Embryophyta</taxon>
        <taxon>Tracheophyta</taxon>
        <taxon>Spermatophyta</taxon>
        <taxon>Magnoliopsida</taxon>
        <taxon>eudicotyledons</taxon>
        <taxon>Gunneridae</taxon>
        <taxon>Pentapetalae</taxon>
        <taxon>rosids</taxon>
        <taxon>fabids</taxon>
        <taxon>Fabales</taxon>
        <taxon>Fabaceae</taxon>
        <taxon>Papilionoideae</taxon>
        <taxon>50 kb inversion clade</taxon>
        <taxon>genistoids sensu lato</taxon>
        <taxon>core genistoids</taxon>
        <taxon>Genisteae</taxon>
        <taxon>Lupinus</taxon>
    </lineage>
</organism>
<keyword evidence="2" id="KW-1185">Reference proteome</keyword>
<protein>
    <submittedName>
        <fullName evidence="1">Uncharacterized protein</fullName>
    </submittedName>
</protein>
<name>A0A6A4NFU4_LUPAL</name>
<accession>A0A6A4NFU4</accession>
<evidence type="ECO:0000313" key="1">
    <source>
        <dbReference type="EMBL" id="KAE9586189.1"/>
    </source>
</evidence>
<dbReference type="EMBL" id="WOCE01000024">
    <property type="protein sequence ID" value="KAE9586189.1"/>
    <property type="molecule type" value="Genomic_DNA"/>
</dbReference>
<comment type="caution">
    <text evidence="1">The sequence shown here is derived from an EMBL/GenBank/DDBJ whole genome shotgun (WGS) entry which is preliminary data.</text>
</comment>
<evidence type="ECO:0000313" key="2">
    <source>
        <dbReference type="Proteomes" id="UP000447434"/>
    </source>
</evidence>
<dbReference type="AlphaFoldDB" id="A0A6A4NFU4"/>
<gene>
    <name evidence="1" type="ORF">Lalb_Chr24g0399221</name>
</gene>
<proteinExistence type="predicted"/>
<sequence length="72" mass="7979">MATISFPFPAVVTQARWPATRRVNSSPAVASLSQRRPEGYEGGSSLLYLFSFPPVSNTFRRFCFVCMICVDG</sequence>